<dbReference type="Proteomes" id="UP000447873">
    <property type="component" value="Unassembled WGS sequence"/>
</dbReference>
<comment type="similarity">
    <text evidence="2">Belongs to the UPF0057 (PMP3) family.</text>
</comment>
<dbReference type="EMBL" id="WNWS01000185">
    <property type="protein sequence ID" value="KAE9975896.1"/>
    <property type="molecule type" value="Genomic_DNA"/>
</dbReference>
<dbReference type="OrthoDB" id="2802411at2759"/>
<evidence type="ECO:0000313" key="8">
    <source>
        <dbReference type="EMBL" id="KAE9988748.1"/>
    </source>
</evidence>
<keyword evidence="5 6" id="KW-0472">Membrane</keyword>
<dbReference type="EMBL" id="WNWR01000207">
    <property type="protein sequence ID" value="KAE9988748.1"/>
    <property type="molecule type" value="Genomic_DNA"/>
</dbReference>
<comment type="caution">
    <text evidence="8">The sequence shown here is derived from an EMBL/GenBank/DDBJ whole genome shotgun (WGS) entry which is preliminary data.</text>
</comment>
<evidence type="ECO:0000256" key="6">
    <source>
        <dbReference type="SAM" id="Phobius"/>
    </source>
</evidence>
<evidence type="ECO:0000313" key="7">
    <source>
        <dbReference type="EMBL" id="KAE9975896.1"/>
    </source>
</evidence>
<protein>
    <submittedName>
        <fullName evidence="8">Uncharacterized protein</fullName>
    </submittedName>
</protein>
<dbReference type="AlphaFoldDB" id="A0A8H3ZA45"/>
<evidence type="ECO:0000256" key="2">
    <source>
        <dbReference type="ARBA" id="ARBA00009530"/>
    </source>
</evidence>
<evidence type="ECO:0000256" key="1">
    <source>
        <dbReference type="ARBA" id="ARBA00004370"/>
    </source>
</evidence>
<organism evidence="8 10">
    <name type="scientific">Venturia inaequalis</name>
    <name type="common">Apple scab fungus</name>
    <dbReference type="NCBI Taxonomy" id="5025"/>
    <lineage>
        <taxon>Eukaryota</taxon>
        <taxon>Fungi</taxon>
        <taxon>Dikarya</taxon>
        <taxon>Ascomycota</taxon>
        <taxon>Pezizomycotina</taxon>
        <taxon>Dothideomycetes</taxon>
        <taxon>Pleosporomycetidae</taxon>
        <taxon>Venturiales</taxon>
        <taxon>Venturiaceae</taxon>
        <taxon>Venturia</taxon>
    </lineage>
</organism>
<evidence type="ECO:0000256" key="3">
    <source>
        <dbReference type="ARBA" id="ARBA00022692"/>
    </source>
</evidence>
<feature type="transmembrane region" description="Helical" evidence="6">
    <location>
        <begin position="84"/>
        <end position="106"/>
    </location>
</feature>
<dbReference type="Proteomes" id="UP000490939">
    <property type="component" value="Unassembled WGS sequence"/>
</dbReference>
<sequence length="126" mass="14489">MTPSHLTNSYIYKYLRIPPLYDLSSEGQQSYTFQQLNSHKTLETDAAMAKYQPPPAKSDVWLYFVGLLLPPVPVFIKRGCAADFLCNICLSILGWFPGVLHCWFIISRSQRGVVEYIPYLDPSRRK</sequence>
<dbReference type="PANTHER" id="PTHR21659">
    <property type="entry name" value="HYDROPHOBIC PROTEIN RCI2 LOW TEMPERATURE AND SALT RESPONSIVE PROTEIN LTI6 -RELATED"/>
    <property type="match status" value="1"/>
</dbReference>
<comment type="subcellular location">
    <subcellularLocation>
        <location evidence="1">Membrane</location>
    </subcellularLocation>
</comment>
<name>A0A8H3ZA45_VENIN</name>
<keyword evidence="10" id="KW-1185">Reference proteome</keyword>
<keyword evidence="3 6" id="KW-0812">Transmembrane</keyword>
<accession>A0A8H3ZA45</accession>
<keyword evidence="4 6" id="KW-1133">Transmembrane helix</keyword>
<feature type="transmembrane region" description="Helical" evidence="6">
    <location>
        <begin position="60"/>
        <end position="77"/>
    </location>
</feature>
<evidence type="ECO:0000313" key="9">
    <source>
        <dbReference type="Proteomes" id="UP000447873"/>
    </source>
</evidence>
<proteinExistence type="inferred from homology"/>
<dbReference type="PANTHER" id="PTHR21659:SF112">
    <property type="entry name" value="PROTEIN SNA2-RELATED"/>
    <property type="match status" value="1"/>
</dbReference>
<evidence type="ECO:0000256" key="4">
    <source>
        <dbReference type="ARBA" id="ARBA00022989"/>
    </source>
</evidence>
<evidence type="ECO:0000313" key="10">
    <source>
        <dbReference type="Proteomes" id="UP000490939"/>
    </source>
</evidence>
<gene>
    <name evidence="8" type="ORF">EG327_003228</name>
    <name evidence="7" type="ORF">EG328_002941</name>
</gene>
<reference evidence="8 10" key="1">
    <citation type="submission" date="2019-07" db="EMBL/GenBank/DDBJ databases">
        <title>Venturia inaequalis Genome Resource.</title>
        <authorList>
            <person name="Lichtner F.J."/>
        </authorList>
    </citation>
    <scope>NUCLEOTIDE SEQUENCE [LARGE SCALE GENOMIC DNA]</scope>
    <source>
        <strain evidence="7 9">120213</strain>
        <strain evidence="8 10">DMI_063113</strain>
    </source>
</reference>
<dbReference type="Pfam" id="PF01679">
    <property type="entry name" value="Pmp3"/>
    <property type="match status" value="1"/>
</dbReference>
<evidence type="ECO:0000256" key="5">
    <source>
        <dbReference type="ARBA" id="ARBA00023136"/>
    </source>
</evidence>
<dbReference type="InterPro" id="IPR000612">
    <property type="entry name" value="PMP3"/>
</dbReference>
<dbReference type="GO" id="GO:0016020">
    <property type="term" value="C:membrane"/>
    <property type="evidence" value="ECO:0007669"/>
    <property type="project" value="UniProtKB-SubCell"/>
</dbReference>